<dbReference type="InterPro" id="IPR036291">
    <property type="entry name" value="NAD(P)-bd_dom_sf"/>
</dbReference>
<evidence type="ECO:0000259" key="2">
    <source>
        <dbReference type="Pfam" id="PF21378"/>
    </source>
</evidence>
<dbReference type="InterPro" id="IPR048477">
    <property type="entry name" value="YceM-like_C"/>
</dbReference>
<reference evidence="3 4" key="2">
    <citation type="submission" date="2024-03" db="EMBL/GenBank/DDBJ databases">
        <title>The Genome Sequence of Enterococcus sp. DIV2402.</title>
        <authorList>
            <consortium name="The Broad Institute Genomics Platform"/>
            <consortium name="The Broad Institute Microbial Omics Core"/>
            <consortium name="The Broad Institute Genomic Center for Infectious Diseases"/>
            <person name="Earl A."/>
            <person name="Manson A."/>
            <person name="Gilmore M."/>
            <person name="Schwartman J."/>
            <person name="Shea T."/>
            <person name="Abouelleil A."/>
            <person name="Cao P."/>
            <person name="Chapman S."/>
            <person name="Cusick C."/>
            <person name="Young S."/>
            <person name="Neafsey D."/>
            <person name="Nusbaum C."/>
            <person name="Birren B."/>
        </authorList>
    </citation>
    <scope>NUCLEOTIDE SEQUENCE [LARGE SCALE GENOMIC DNA]</scope>
    <source>
        <strain evidence="3 4">DIV2402</strain>
    </source>
</reference>
<protein>
    <submittedName>
        <fullName evidence="3">Virulence factor</fullName>
    </submittedName>
</protein>
<proteinExistence type="predicted"/>
<dbReference type="Gene3D" id="3.40.50.720">
    <property type="entry name" value="NAD(P)-binding Rossmann-like Domain"/>
    <property type="match status" value="1"/>
</dbReference>
<dbReference type="Proteomes" id="UP000664701">
    <property type="component" value="Chromosome"/>
</dbReference>
<dbReference type="EMBL" id="CP147251">
    <property type="protein sequence ID" value="WYJ76555.1"/>
    <property type="molecule type" value="Genomic_DNA"/>
</dbReference>
<gene>
    <name evidence="3" type="ORF">DOK78_001188</name>
</gene>
<feature type="domain" description="Gfo/Idh/MocA-like oxidoreductase N-terminal" evidence="1">
    <location>
        <begin position="1"/>
        <end position="120"/>
    </location>
</feature>
<accession>A0ABZ2SLU3</accession>
<dbReference type="SUPFAM" id="SSF51735">
    <property type="entry name" value="NAD(P)-binding Rossmann-fold domains"/>
    <property type="match status" value="1"/>
</dbReference>
<dbReference type="Pfam" id="PF01408">
    <property type="entry name" value="GFO_IDH_MocA"/>
    <property type="match status" value="1"/>
</dbReference>
<evidence type="ECO:0000259" key="1">
    <source>
        <dbReference type="Pfam" id="PF01408"/>
    </source>
</evidence>
<dbReference type="Gene3D" id="3.30.360.10">
    <property type="entry name" value="Dihydrodipicolinate Reductase, domain 2"/>
    <property type="match status" value="1"/>
</dbReference>
<dbReference type="RefSeq" id="WP_207941316.1">
    <property type="nucleotide sequence ID" value="NZ_CP147251.1"/>
</dbReference>
<dbReference type="SUPFAM" id="SSF55347">
    <property type="entry name" value="Glyceraldehyde-3-phosphate dehydrogenase-like, C-terminal domain"/>
    <property type="match status" value="1"/>
</dbReference>
<feature type="domain" description="YceM-like C-terminal" evidence="2">
    <location>
        <begin position="126"/>
        <end position="238"/>
    </location>
</feature>
<dbReference type="InterPro" id="IPR000683">
    <property type="entry name" value="Gfo/Idh/MocA-like_OxRdtase_N"/>
</dbReference>
<name>A0ABZ2SLU3_9ENTE</name>
<sequence length="304" mass="34762">MKIGVIGLGGIAQKAYLPTYVKLQNQATFFFATRNPEVQQALKETYQLQHMKANLQELLAENIEACFIHTATHSHYALVKECLENDIHVFIDKPLSENLAEVSELQELAERRNKLLMVGFNRRFAPMVEKLKAMPDKRTIFLQKNMVHSVQPTAFEIFDVFLHLVDTAVYLLDEPIISMSSRIRDTSAGMETAFLQLETENTTAMLSMDLKSGASREQYQVTSSQGTAVVDNLVTLQIFNQNQQTTQTFGDWEVTLRKRGFEQMVELFLEAIQTKETAKLHQENIFVSHELCAKMLKQHEEQSN</sequence>
<reference evidence="3 4" key="1">
    <citation type="submission" date="2021-03" db="EMBL/GenBank/DDBJ databases">
        <authorList>
            <person name="Gilmore M.S."/>
            <person name="Schwartzman J."/>
            <person name="Van Tyne D."/>
            <person name="Martin M."/>
            <person name="Earl A.M."/>
            <person name="Manson A.L."/>
            <person name="Straub T."/>
            <person name="Salamzade R."/>
            <person name="Saavedra J."/>
            <person name="Lebreton F."/>
            <person name="Prichula J."/>
            <person name="Schaufler K."/>
            <person name="Gaca A."/>
            <person name="Sgardioli B."/>
            <person name="Wagenaar J."/>
            <person name="Strong T."/>
        </authorList>
    </citation>
    <scope>NUCLEOTIDE SEQUENCE [LARGE SCALE GENOMIC DNA]</scope>
    <source>
        <strain evidence="3 4">DIV2402</strain>
    </source>
</reference>
<evidence type="ECO:0000313" key="3">
    <source>
        <dbReference type="EMBL" id="WYJ76555.1"/>
    </source>
</evidence>
<dbReference type="PANTHER" id="PTHR43708:SF4">
    <property type="entry name" value="OXIDOREDUCTASE YCEM-RELATED"/>
    <property type="match status" value="1"/>
</dbReference>
<organism evidence="3 4">
    <name type="scientific">Candidatus Enterococcus lowellii</name>
    <dbReference type="NCBI Taxonomy" id="2230877"/>
    <lineage>
        <taxon>Bacteria</taxon>
        <taxon>Bacillati</taxon>
        <taxon>Bacillota</taxon>
        <taxon>Bacilli</taxon>
        <taxon>Lactobacillales</taxon>
        <taxon>Enterococcaceae</taxon>
        <taxon>Enterococcus</taxon>
    </lineage>
</organism>
<dbReference type="PANTHER" id="PTHR43708">
    <property type="entry name" value="CONSERVED EXPRESSED OXIDOREDUCTASE (EUROFUNG)"/>
    <property type="match status" value="1"/>
</dbReference>
<evidence type="ECO:0000313" key="4">
    <source>
        <dbReference type="Proteomes" id="UP000664701"/>
    </source>
</evidence>
<keyword evidence="4" id="KW-1185">Reference proteome</keyword>
<dbReference type="Pfam" id="PF21378">
    <property type="entry name" value="YceM-like_C"/>
    <property type="match status" value="1"/>
</dbReference>
<dbReference type="InterPro" id="IPR051317">
    <property type="entry name" value="Gfo/Idh/MocA_oxidoreduct"/>
</dbReference>